<organism evidence="1">
    <name type="scientific">Arundo donax</name>
    <name type="common">Giant reed</name>
    <name type="synonym">Donax arundinaceus</name>
    <dbReference type="NCBI Taxonomy" id="35708"/>
    <lineage>
        <taxon>Eukaryota</taxon>
        <taxon>Viridiplantae</taxon>
        <taxon>Streptophyta</taxon>
        <taxon>Embryophyta</taxon>
        <taxon>Tracheophyta</taxon>
        <taxon>Spermatophyta</taxon>
        <taxon>Magnoliopsida</taxon>
        <taxon>Liliopsida</taxon>
        <taxon>Poales</taxon>
        <taxon>Poaceae</taxon>
        <taxon>PACMAD clade</taxon>
        <taxon>Arundinoideae</taxon>
        <taxon>Arundineae</taxon>
        <taxon>Arundo</taxon>
    </lineage>
</organism>
<name>A0A0A9CA54_ARUDO</name>
<protein>
    <submittedName>
        <fullName evidence="1">Uncharacterized protein</fullName>
    </submittedName>
</protein>
<sequence length="48" mass="5520">MVYPALPCCLTSIAIGNIVVGTLEIILKQFLYQLLYRIHHHYGENMTK</sequence>
<dbReference type="EMBL" id="GBRH01226552">
    <property type="protein sequence ID" value="JAD71343.1"/>
    <property type="molecule type" value="Transcribed_RNA"/>
</dbReference>
<proteinExistence type="predicted"/>
<accession>A0A0A9CA54</accession>
<dbReference type="AlphaFoldDB" id="A0A0A9CA54"/>
<evidence type="ECO:0000313" key="1">
    <source>
        <dbReference type="EMBL" id="JAD71343.1"/>
    </source>
</evidence>
<reference evidence="1" key="2">
    <citation type="journal article" date="2015" name="Data Brief">
        <title>Shoot transcriptome of the giant reed, Arundo donax.</title>
        <authorList>
            <person name="Barrero R.A."/>
            <person name="Guerrero F.D."/>
            <person name="Moolhuijzen P."/>
            <person name="Goolsby J.A."/>
            <person name="Tidwell J."/>
            <person name="Bellgard S.E."/>
            <person name="Bellgard M.I."/>
        </authorList>
    </citation>
    <scope>NUCLEOTIDE SEQUENCE</scope>
    <source>
        <tissue evidence="1">Shoot tissue taken approximately 20 cm above the soil surface</tissue>
    </source>
</reference>
<reference evidence="1" key="1">
    <citation type="submission" date="2014-09" db="EMBL/GenBank/DDBJ databases">
        <authorList>
            <person name="Magalhaes I.L.F."/>
            <person name="Oliveira U."/>
            <person name="Santos F.R."/>
            <person name="Vidigal T.H.D.A."/>
            <person name="Brescovit A.D."/>
            <person name="Santos A.J."/>
        </authorList>
    </citation>
    <scope>NUCLEOTIDE SEQUENCE</scope>
    <source>
        <tissue evidence="1">Shoot tissue taken approximately 20 cm above the soil surface</tissue>
    </source>
</reference>